<dbReference type="GO" id="GO:0005634">
    <property type="term" value="C:nucleus"/>
    <property type="evidence" value="ECO:0007669"/>
    <property type="project" value="UniProtKB-SubCell"/>
</dbReference>
<comment type="subcellular location">
    <subcellularLocation>
        <location evidence="2">Chromosome</location>
    </subcellularLocation>
    <subcellularLocation>
        <location evidence="1">Nucleus</location>
    </subcellularLocation>
</comment>
<evidence type="ECO:0000256" key="8">
    <source>
        <dbReference type="ARBA" id="ARBA00022853"/>
    </source>
</evidence>
<name>A0ABD2VX30_9HYME</name>
<dbReference type="SUPFAM" id="SSF82199">
    <property type="entry name" value="SET domain"/>
    <property type="match status" value="1"/>
</dbReference>
<dbReference type="InterPro" id="IPR047266">
    <property type="entry name" value="KMT5A-like_SET"/>
</dbReference>
<proteinExistence type="predicted"/>
<keyword evidence="16" id="KW-1185">Reference proteome</keyword>
<evidence type="ECO:0000256" key="11">
    <source>
        <dbReference type="ARBA" id="ARBA00023242"/>
    </source>
</evidence>
<dbReference type="EMBL" id="JBJJXI010000158">
    <property type="protein sequence ID" value="KAL3385281.1"/>
    <property type="molecule type" value="Genomic_DNA"/>
</dbReference>
<keyword evidence="4" id="KW-0158">Chromosome</keyword>
<evidence type="ECO:0000256" key="5">
    <source>
        <dbReference type="ARBA" id="ARBA00022603"/>
    </source>
</evidence>
<evidence type="ECO:0000259" key="14">
    <source>
        <dbReference type="PROSITE" id="PS50280"/>
    </source>
</evidence>
<dbReference type="PANTHER" id="PTHR46167:SF1">
    <property type="entry name" value="N-LYSINE METHYLTRANSFERASE KMT5A"/>
    <property type="match status" value="1"/>
</dbReference>
<evidence type="ECO:0000256" key="4">
    <source>
        <dbReference type="ARBA" id="ARBA00022454"/>
    </source>
</evidence>
<feature type="domain" description="SET" evidence="14">
    <location>
        <begin position="180"/>
        <end position="301"/>
    </location>
</feature>
<evidence type="ECO:0000313" key="16">
    <source>
        <dbReference type="Proteomes" id="UP001627154"/>
    </source>
</evidence>
<dbReference type="Proteomes" id="UP001627154">
    <property type="component" value="Unassembled WGS sequence"/>
</dbReference>
<dbReference type="CDD" id="cd10528">
    <property type="entry name" value="SET_SETD8"/>
    <property type="match status" value="1"/>
</dbReference>
<evidence type="ECO:0000313" key="15">
    <source>
        <dbReference type="EMBL" id="KAL3385281.1"/>
    </source>
</evidence>
<dbReference type="GO" id="GO:0005694">
    <property type="term" value="C:chromosome"/>
    <property type="evidence" value="ECO:0007669"/>
    <property type="project" value="UniProtKB-SubCell"/>
</dbReference>
<comment type="caution">
    <text evidence="15">The sequence shown here is derived from an EMBL/GenBank/DDBJ whole genome shotgun (WGS) entry which is preliminary data.</text>
</comment>
<evidence type="ECO:0000256" key="10">
    <source>
        <dbReference type="ARBA" id="ARBA00023163"/>
    </source>
</evidence>
<evidence type="ECO:0000256" key="13">
    <source>
        <dbReference type="SAM" id="MobiDB-lite"/>
    </source>
</evidence>
<dbReference type="GO" id="GO:0032259">
    <property type="term" value="P:methylation"/>
    <property type="evidence" value="ECO:0007669"/>
    <property type="project" value="UniProtKB-KW"/>
</dbReference>
<dbReference type="Gene3D" id="2.170.270.10">
    <property type="entry name" value="SET domain"/>
    <property type="match status" value="1"/>
</dbReference>
<sequence length="316" mass="35834">MVTEIATKPPLQANSSFNIMSDTTCFSRVTINVVPRHSIIDQAASDTGDLLSSKLCEPKLDCENCTSKLFEEQVEFMEKSTTPSKNVPFILTTKRRPIQHGKVVKRTTVRSSDKASEANSNKTLACQINSTQKKNKKDNKLQKQLSDFFPVRKSTRKPQTVLLEEKQKELVDKILNHCHDGLEIKHFSGKGRGIITTKIFIKGEFVVEYEGELIDSQTAKYREANYSKDKNAGCYMYYFKHNNQKYCIDSTPETGKIGRLINHSRNGNLVTKVVEVKSVPHLIFVAKEDIATGSELSYDYGDRDKETIKCHPWLAM</sequence>
<comment type="catalytic activity">
    <reaction evidence="12">
        <text>L-lysyl(20)-[histone H4] + S-adenosyl-L-methionine = N(6)-methyl-L-lysyl(20)-[histone H4] + S-adenosyl-L-homocysteine + H(+)</text>
        <dbReference type="Rhea" id="RHEA:60344"/>
        <dbReference type="Rhea" id="RHEA-COMP:15554"/>
        <dbReference type="Rhea" id="RHEA-COMP:15555"/>
        <dbReference type="ChEBI" id="CHEBI:15378"/>
        <dbReference type="ChEBI" id="CHEBI:29969"/>
        <dbReference type="ChEBI" id="CHEBI:57856"/>
        <dbReference type="ChEBI" id="CHEBI:59789"/>
        <dbReference type="ChEBI" id="CHEBI:61929"/>
        <dbReference type="EC" id="2.1.1.361"/>
    </reaction>
</comment>
<keyword evidence="5" id="KW-0489">Methyltransferase</keyword>
<keyword evidence="9" id="KW-0805">Transcription regulation</keyword>
<dbReference type="PANTHER" id="PTHR46167">
    <property type="entry name" value="N-LYSINE METHYLTRANSFERASE KMT5A"/>
    <property type="match status" value="1"/>
</dbReference>
<dbReference type="PROSITE" id="PS50280">
    <property type="entry name" value="SET"/>
    <property type="match status" value="1"/>
</dbReference>
<dbReference type="EC" id="2.1.1.361" evidence="3"/>
<keyword evidence="6" id="KW-0808">Transferase</keyword>
<gene>
    <name evidence="15" type="ORF">TKK_019061</name>
</gene>
<keyword evidence="8" id="KW-0156">Chromatin regulator</keyword>
<evidence type="ECO:0000256" key="9">
    <source>
        <dbReference type="ARBA" id="ARBA00023015"/>
    </source>
</evidence>
<keyword evidence="11" id="KW-0539">Nucleus</keyword>
<dbReference type="GO" id="GO:0140944">
    <property type="term" value="F:histone H4K20 monomethyltransferase activity"/>
    <property type="evidence" value="ECO:0007669"/>
    <property type="project" value="UniProtKB-EC"/>
</dbReference>
<dbReference type="InterPro" id="IPR046341">
    <property type="entry name" value="SET_dom_sf"/>
</dbReference>
<dbReference type="Pfam" id="PF00856">
    <property type="entry name" value="SET"/>
    <property type="match status" value="1"/>
</dbReference>
<evidence type="ECO:0000256" key="2">
    <source>
        <dbReference type="ARBA" id="ARBA00004286"/>
    </source>
</evidence>
<evidence type="ECO:0000256" key="3">
    <source>
        <dbReference type="ARBA" id="ARBA00012187"/>
    </source>
</evidence>
<accession>A0ABD2VX30</accession>
<keyword evidence="7" id="KW-0949">S-adenosyl-L-methionine</keyword>
<evidence type="ECO:0000256" key="12">
    <source>
        <dbReference type="ARBA" id="ARBA00047784"/>
    </source>
</evidence>
<dbReference type="PROSITE" id="PS51571">
    <property type="entry name" value="SAM_MT43_PR_SET"/>
    <property type="match status" value="1"/>
</dbReference>
<dbReference type="InterPro" id="IPR016858">
    <property type="entry name" value="KMT5A-like"/>
</dbReference>
<feature type="region of interest" description="Disordered" evidence="13">
    <location>
        <begin position="101"/>
        <end position="121"/>
    </location>
</feature>
<dbReference type="InterPro" id="IPR051760">
    <property type="entry name" value="KMT5A"/>
</dbReference>
<dbReference type="SMART" id="SM00317">
    <property type="entry name" value="SET"/>
    <property type="match status" value="1"/>
</dbReference>
<evidence type="ECO:0000256" key="6">
    <source>
        <dbReference type="ARBA" id="ARBA00022679"/>
    </source>
</evidence>
<keyword evidence="10" id="KW-0804">Transcription</keyword>
<protein>
    <recommendedName>
        <fullName evidence="3">[histone H4]-lysine(20) N-methyltransferase</fullName>
        <ecNumber evidence="3">2.1.1.361</ecNumber>
    </recommendedName>
</protein>
<dbReference type="AlphaFoldDB" id="A0ABD2VX30"/>
<reference evidence="15 16" key="1">
    <citation type="journal article" date="2024" name="bioRxiv">
        <title>A reference genome for Trichogramma kaykai: A tiny desert-dwelling parasitoid wasp with competing sex-ratio distorters.</title>
        <authorList>
            <person name="Culotta J."/>
            <person name="Lindsey A.R."/>
        </authorList>
    </citation>
    <scope>NUCLEOTIDE SEQUENCE [LARGE SCALE GENOMIC DNA]</scope>
    <source>
        <strain evidence="15 16">KSX58</strain>
    </source>
</reference>
<organism evidence="15 16">
    <name type="scientific">Trichogramma kaykai</name>
    <dbReference type="NCBI Taxonomy" id="54128"/>
    <lineage>
        <taxon>Eukaryota</taxon>
        <taxon>Metazoa</taxon>
        <taxon>Ecdysozoa</taxon>
        <taxon>Arthropoda</taxon>
        <taxon>Hexapoda</taxon>
        <taxon>Insecta</taxon>
        <taxon>Pterygota</taxon>
        <taxon>Neoptera</taxon>
        <taxon>Endopterygota</taxon>
        <taxon>Hymenoptera</taxon>
        <taxon>Apocrita</taxon>
        <taxon>Proctotrupomorpha</taxon>
        <taxon>Chalcidoidea</taxon>
        <taxon>Trichogrammatidae</taxon>
        <taxon>Trichogramma</taxon>
    </lineage>
</organism>
<evidence type="ECO:0000256" key="7">
    <source>
        <dbReference type="ARBA" id="ARBA00022691"/>
    </source>
</evidence>
<dbReference type="InterPro" id="IPR001214">
    <property type="entry name" value="SET_dom"/>
</dbReference>
<evidence type="ECO:0000256" key="1">
    <source>
        <dbReference type="ARBA" id="ARBA00004123"/>
    </source>
</evidence>